<evidence type="ECO:0000256" key="8">
    <source>
        <dbReference type="ARBA" id="ARBA00022932"/>
    </source>
</evidence>
<dbReference type="GO" id="GO:0003964">
    <property type="term" value="F:RNA-directed DNA polymerase activity"/>
    <property type="evidence" value="ECO:0007669"/>
    <property type="project" value="UniProtKB-KW"/>
</dbReference>
<protein>
    <recommendedName>
        <fullName evidence="11">Retroviral polymerase SH3-like domain-containing protein</fullName>
    </recommendedName>
</protein>
<dbReference type="PANTHER" id="PTHR42648:SF11">
    <property type="entry name" value="TRANSPOSON TY4-P GAG-POL POLYPROTEIN"/>
    <property type="match status" value="1"/>
</dbReference>
<keyword evidence="8" id="KW-0808">Transferase</keyword>
<evidence type="ECO:0000256" key="4">
    <source>
        <dbReference type="ARBA" id="ARBA00022801"/>
    </source>
</evidence>
<dbReference type="GO" id="GO:0016787">
    <property type="term" value="F:hydrolase activity"/>
    <property type="evidence" value="ECO:0007669"/>
    <property type="project" value="UniProtKB-KW"/>
</dbReference>
<evidence type="ECO:0000256" key="7">
    <source>
        <dbReference type="ARBA" id="ARBA00022918"/>
    </source>
</evidence>
<keyword evidence="3" id="KW-0255">Endonuclease</keyword>
<dbReference type="SUPFAM" id="SSF53098">
    <property type="entry name" value="Ribonuclease H-like"/>
    <property type="match status" value="1"/>
</dbReference>
<dbReference type="InterPro" id="IPR043128">
    <property type="entry name" value="Rev_trsase/Diguanyl_cyclase"/>
</dbReference>
<dbReference type="EMBL" id="LRGB01000560">
    <property type="protein sequence ID" value="KZS18184.1"/>
    <property type="molecule type" value="Genomic_DNA"/>
</dbReference>
<keyword evidence="8" id="KW-0548">Nucleotidyltransferase</keyword>
<keyword evidence="1" id="KW-0540">Nuclease</keyword>
<dbReference type="GO" id="GO:0003887">
    <property type="term" value="F:DNA-directed DNA polymerase activity"/>
    <property type="evidence" value="ECO:0007669"/>
    <property type="project" value="UniProtKB-KW"/>
</dbReference>
<keyword evidence="4" id="KW-0378">Hydrolase</keyword>
<evidence type="ECO:0000256" key="2">
    <source>
        <dbReference type="ARBA" id="ARBA00022723"/>
    </source>
</evidence>
<organism evidence="12 13">
    <name type="scientific">Daphnia magna</name>
    <dbReference type="NCBI Taxonomy" id="35525"/>
    <lineage>
        <taxon>Eukaryota</taxon>
        <taxon>Metazoa</taxon>
        <taxon>Ecdysozoa</taxon>
        <taxon>Arthropoda</taxon>
        <taxon>Crustacea</taxon>
        <taxon>Branchiopoda</taxon>
        <taxon>Diplostraca</taxon>
        <taxon>Cladocera</taxon>
        <taxon>Anomopoda</taxon>
        <taxon>Daphniidae</taxon>
        <taxon>Daphnia</taxon>
    </lineage>
</organism>
<keyword evidence="7" id="KW-0695">RNA-directed DNA polymerase</keyword>
<dbReference type="GO" id="GO:0015074">
    <property type="term" value="P:DNA integration"/>
    <property type="evidence" value="ECO:0007669"/>
    <property type="project" value="UniProtKB-KW"/>
</dbReference>
<dbReference type="GO" id="GO:0046872">
    <property type="term" value="F:metal ion binding"/>
    <property type="evidence" value="ECO:0007669"/>
    <property type="project" value="UniProtKB-KW"/>
</dbReference>
<dbReference type="InterPro" id="IPR036397">
    <property type="entry name" value="RNaseH_sf"/>
</dbReference>
<keyword evidence="9" id="KW-0233">DNA recombination</keyword>
<gene>
    <name evidence="12" type="ORF">APZ42_015714</name>
</gene>
<evidence type="ECO:0000256" key="5">
    <source>
        <dbReference type="ARBA" id="ARBA00022842"/>
    </source>
</evidence>
<evidence type="ECO:0000313" key="12">
    <source>
        <dbReference type="EMBL" id="KZS18184.1"/>
    </source>
</evidence>
<keyword evidence="8" id="KW-0239">DNA-directed DNA polymerase</keyword>
<evidence type="ECO:0000256" key="6">
    <source>
        <dbReference type="ARBA" id="ARBA00022908"/>
    </source>
</evidence>
<accession>A0A162NQF9</accession>
<dbReference type="GO" id="GO:0004519">
    <property type="term" value="F:endonuclease activity"/>
    <property type="evidence" value="ECO:0007669"/>
    <property type="project" value="UniProtKB-KW"/>
</dbReference>
<dbReference type="PANTHER" id="PTHR42648">
    <property type="entry name" value="TRANSPOSASE, PUTATIVE-RELATED"/>
    <property type="match status" value="1"/>
</dbReference>
<evidence type="ECO:0000256" key="10">
    <source>
        <dbReference type="SAM" id="MobiDB-lite"/>
    </source>
</evidence>
<evidence type="ECO:0000256" key="1">
    <source>
        <dbReference type="ARBA" id="ARBA00022722"/>
    </source>
</evidence>
<evidence type="ECO:0000313" key="13">
    <source>
        <dbReference type="Proteomes" id="UP000076858"/>
    </source>
</evidence>
<sequence>MVKTPEQNSVAERQNLTIIESARCMLHSTGQPLESSRELWAEATNCAVYLRNRVLGKALENKTPYEAWTRKPILSHIRNFGCTAYAHIPEDERSKFAPKAIKCILVGYFETQKGFRLWTQLTDVPASFSSSTAVLKRRSFDAETICSGGDADSSYDEIQNEDQTIADPHLMEEDFDGADTPTEAKSEPIIVTQASSEMNLNAVSFRPLREKLEREKKGKPKVKWADESYTGIYAGLAALDGELTETSDYEDALESPQCSQWLAAKEEEIDSPSKNRTWTLEKTSSWPEVKASFLNAELQEELYMEQHAGFEIKGREAEVCRLHRSLHMINKISYVNCHCRDNVSKSELECTNKKLGSSQENDVTIAAADQYEKRKPASSVGYSRSRDSRARFTDRHSSRESNRDRSLSRSRDQSPYHTMDNILKTVLYKFVLVCLADNIVFSSSIADHVTHLEAAFKLLKHLDLKPKRKK</sequence>
<evidence type="ECO:0000256" key="3">
    <source>
        <dbReference type="ARBA" id="ARBA00022759"/>
    </source>
</evidence>
<evidence type="ECO:0000259" key="11">
    <source>
        <dbReference type="Pfam" id="PF25597"/>
    </source>
</evidence>
<dbReference type="AlphaFoldDB" id="A0A162NQF9"/>
<dbReference type="GO" id="GO:0003676">
    <property type="term" value="F:nucleic acid binding"/>
    <property type="evidence" value="ECO:0007669"/>
    <property type="project" value="InterPro"/>
</dbReference>
<keyword evidence="5" id="KW-0460">Magnesium</keyword>
<dbReference type="Pfam" id="PF25597">
    <property type="entry name" value="SH3_retrovirus"/>
    <property type="match status" value="1"/>
</dbReference>
<dbReference type="Gene3D" id="3.30.70.270">
    <property type="match status" value="1"/>
</dbReference>
<keyword evidence="13" id="KW-1185">Reference proteome</keyword>
<dbReference type="InterPro" id="IPR057670">
    <property type="entry name" value="SH3_retrovirus"/>
</dbReference>
<dbReference type="Gene3D" id="3.30.420.10">
    <property type="entry name" value="Ribonuclease H-like superfamily/Ribonuclease H"/>
    <property type="match status" value="1"/>
</dbReference>
<reference evidence="12 13" key="1">
    <citation type="submission" date="2016-03" db="EMBL/GenBank/DDBJ databases">
        <title>EvidentialGene: Evidence-directed Construction of Genes on Genomes.</title>
        <authorList>
            <person name="Gilbert D.G."/>
            <person name="Choi J.-H."/>
            <person name="Mockaitis K."/>
            <person name="Colbourne J."/>
            <person name="Pfrender M."/>
        </authorList>
    </citation>
    <scope>NUCLEOTIDE SEQUENCE [LARGE SCALE GENOMIC DNA]</scope>
    <source>
        <strain evidence="12 13">Xinb3</strain>
        <tissue evidence="12">Complete organism</tissue>
    </source>
</reference>
<comment type="caution">
    <text evidence="12">The sequence shown here is derived from an EMBL/GenBank/DDBJ whole genome shotgun (WGS) entry which is preliminary data.</text>
</comment>
<dbReference type="InterPro" id="IPR012337">
    <property type="entry name" value="RNaseH-like_sf"/>
</dbReference>
<feature type="compositionally biased region" description="Basic and acidic residues" evidence="10">
    <location>
        <begin position="384"/>
        <end position="414"/>
    </location>
</feature>
<proteinExistence type="predicted"/>
<keyword evidence="6" id="KW-0229">DNA integration</keyword>
<name>A0A162NQF9_9CRUS</name>
<dbReference type="GO" id="GO:0006310">
    <property type="term" value="P:DNA recombination"/>
    <property type="evidence" value="ECO:0007669"/>
    <property type="project" value="UniProtKB-KW"/>
</dbReference>
<feature type="region of interest" description="Disordered" evidence="10">
    <location>
        <begin position="366"/>
        <end position="414"/>
    </location>
</feature>
<evidence type="ECO:0000256" key="9">
    <source>
        <dbReference type="ARBA" id="ARBA00023172"/>
    </source>
</evidence>
<dbReference type="STRING" id="35525.A0A162NQF9"/>
<dbReference type="InterPro" id="IPR039537">
    <property type="entry name" value="Retrotran_Ty1/copia-like"/>
</dbReference>
<dbReference type="Proteomes" id="UP000076858">
    <property type="component" value="Unassembled WGS sequence"/>
</dbReference>
<feature type="domain" description="Retroviral polymerase SH3-like" evidence="11">
    <location>
        <begin position="82"/>
        <end position="120"/>
    </location>
</feature>
<keyword evidence="2" id="KW-0479">Metal-binding</keyword>